<dbReference type="Pfam" id="PF19420">
    <property type="entry name" value="DDAH_eukar"/>
    <property type="match status" value="1"/>
</dbReference>
<dbReference type="Proteomes" id="UP000191153">
    <property type="component" value="Unassembled WGS sequence"/>
</dbReference>
<dbReference type="Gene3D" id="3.75.10.10">
    <property type="entry name" value="L-arginine/glycine Amidinotransferase, Chain A"/>
    <property type="match status" value="1"/>
</dbReference>
<dbReference type="NCBIfam" id="NF046062">
    <property type="entry name" value="citrull_CtlX"/>
    <property type="match status" value="1"/>
</dbReference>
<gene>
    <name evidence="1" type="ORF">SAMN02745174_00446</name>
</gene>
<dbReference type="OrthoDB" id="9788268at2"/>
<dbReference type="SUPFAM" id="SSF55909">
    <property type="entry name" value="Pentein"/>
    <property type="match status" value="1"/>
</dbReference>
<dbReference type="InterPro" id="IPR014541">
    <property type="entry name" value="Amdntrnsf_FN0238"/>
</dbReference>
<protein>
    <recommendedName>
        <fullName evidence="3">Amidinotransferase</fullName>
    </recommendedName>
</protein>
<proteinExistence type="predicted"/>
<accession>A0A1T4KJ54</accession>
<organism evidence="1 2">
    <name type="scientific">Cetobacterium ceti</name>
    <dbReference type="NCBI Taxonomy" id="180163"/>
    <lineage>
        <taxon>Bacteria</taxon>
        <taxon>Fusobacteriati</taxon>
        <taxon>Fusobacteriota</taxon>
        <taxon>Fusobacteriia</taxon>
        <taxon>Fusobacteriales</taxon>
        <taxon>Fusobacteriaceae</taxon>
        <taxon>Cetobacterium</taxon>
    </lineage>
</organism>
<dbReference type="PANTHER" id="PTHR43224">
    <property type="entry name" value="AMIDINOTRANSFERASE"/>
    <property type="match status" value="1"/>
</dbReference>
<evidence type="ECO:0008006" key="3">
    <source>
        <dbReference type="Google" id="ProtNLM"/>
    </source>
</evidence>
<dbReference type="EMBL" id="FUWX01000005">
    <property type="protein sequence ID" value="SJZ42417.1"/>
    <property type="molecule type" value="Genomic_DNA"/>
</dbReference>
<sequence>MSSQCTNKILMVKPSKFHFNEETALNNYYQKNDNNSLNLIQEKALLEFNHLVEAIKKVGVTVITPEDTPTPNTPDSIFPNNWFISEPDGKLFLCPMFAENRRLERIKFLGNLIDNINCKNIKLLNFTKFEKENLFLEGTGALVLDRVNKIAYGSLSKRCDKELFEAFTRETGYKMIAFHSYQSINSQRLPIYHTNVMMALCSNFAILCKDSIDNLEEREMVINSLIESGKKIIYITEDQTNNFAGNVIQIKNNKGDLFTLMSERAYRAFSAEDIKIIEENSTIIFSPIPTIENYGGGSVRCMISEIF</sequence>
<name>A0A1T4KJ54_9FUSO</name>
<dbReference type="RefSeq" id="WP_078692984.1">
    <property type="nucleotide sequence ID" value="NZ_FUWX01000005.1"/>
</dbReference>
<dbReference type="PANTHER" id="PTHR43224:SF1">
    <property type="entry name" value="AMIDINOTRANSFERASE"/>
    <property type="match status" value="1"/>
</dbReference>
<evidence type="ECO:0000313" key="2">
    <source>
        <dbReference type="Proteomes" id="UP000191153"/>
    </source>
</evidence>
<dbReference type="AlphaFoldDB" id="A0A1T4KJ54"/>
<keyword evidence="2" id="KW-1185">Reference proteome</keyword>
<evidence type="ECO:0000313" key="1">
    <source>
        <dbReference type="EMBL" id="SJZ42417.1"/>
    </source>
</evidence>
<dbReference type="PIRSF" id="PIRSF028188">
    <property type="entry name" value="Amdntrnsf_FN0238"/>
    <property type="match status" value="1"/>
</dbReference>
<reference evidence="1 2" key="1">
    <citation type="submission" date="2017-02" db="EMBL/GenBank/DDBJ databases">
        <authorList>
            <person name="Peterson S.W."/>
        </authorList>
    </citation>
    <scope>NUCLEOTIDE SEQUENCE [LARGE SCALE GENOMIC DNA]</scope>
    <source>
        <strain evidence="1 2">ATCC 700028</strain>
    </source>
</reference>